<sequence>MDITFAVDISHHQDKSLSLARTRADGCELAILKAGEGSSFVDPDFASNLQEARDAGQLIAAYWYQRANASAAQHVAKIKAVVPRDVAVIMDVEANGGNVVLTREILRLLQAEGYRTPFVYIPRWYWQQLGSPSLAGLPPLWSSRYPDNLVGTLSSEWSQVPASYWNGYGGAEVGLLQFTSSARIGGYAPLDASAFRGTRAQLAALIGGSAAPLTQETEDDDMAVQAKATCEPDGHGTLTGDDFVSVPCNGKGGLFIGTHYGRRVKILGVTGICDTGASPQYKEIKIANYIDPDKPGPVGLPSGIRTVSLRYAADHEFTAWCA</sequence>
<proteinExistence type="inferred from homology"/>
<name>A0ABV7QXD2_9PSEU</name>
<dbReference type="Proteomes" id="UP001595764">
    <property type="component" value="Unassembled WGS sequence"/>
</dbReference>
<dbReference type="InterPro" id="IPR017853">
    <property type="entry name" value="GH"/>
</dbReference>
<dbReference type="Gene3D" id="3.20.20.80">
    <property type="entry name" value="Glycosidases"/>
    <property type="match status" value="1"/>
</dbReference>
<keyword evidence="3" id="KW-1185">Reference proteome</keyword>
<dbReference type="CDD" id="cd00599">
    <property type="entry name" value="GH25_muramidase"/>
    <property type="match status" value="1"/>
</dbReference>
<reference evidence="3" key="1">
    <citation type="journal article" date="2019" name="Int. J. Syst. Evol. Microbiol.">
        <title>The Global Catalogue of Microorganisms (GCM) 10K type strain sequencing project: providing services to taxonomists for standard genome sequencing and annotation.</title>
        <authorList>
            <consortium name="The Broad Institute Genomics Platform"/>
            <consortium name="The Broad Institute Genome Sequencing Center for Infectious Disease"/>
            <person name="Wu L."/>
            <person name="Ma J."/>
        </authorList>
    </citation>
    <scope>NUCLEOTIDE SEQUENCE [LARGE SCALE GENOMIC DNA]</scope>
    <source>
        <strain evidence="3">CGMCC 4.7682</strain>
    </source>
</reference>
<gene>
    <name evidence="2" type="ORF">ACFORO_42430</name>
</gene>
<dbReference type="InterPro" id="IPR002053">
    <property type="entry name" value="Glyco_hydro_25"/>
</dbReference>
<dbReference type="PANTHER" id="PTHR34135:SF2">
    <property type="entry name" value="LYSOZYME"/>
    <property type="match status" value="1"/>
</dbReference>
<evidence type="ECO:0000256" key="1">
    <source>
        <dbReference type="ARBA" id="ARBA00010646"/>
    </source>
</evidence>
<dbReference type="EMBL" id="JBHRWI010000070">
    <property type="protein sequence ID" value="MFC3516884.1"/>
    <property type="molecule type" value="Genomic_DNA"/>
</dbReference>
<dbReference type="RefSeq" id="WP_377870257.1">
    <property type="nucleotide sequence ID" value="NZ_JBHMAY010000021.1"/>
</dbReference>
<comment type="caution">
    <text evidence="2">The sequence shown here is derived from an EMBL/GenBank/DDBJ whole genome shotgun (WGS) entry which is preliminary data.</text>
</comment>
<evidence type="ECO:0000313" key="2">
    <source>
        <dbReference type="EMBL" id="MFC3516884.1"/>
    </source>
</evidence>
<dbReference type="PANTHER" id="PTHR34135">
    <property type="entry name" value="LYSOZYME"/>
    <property type="match status" value="1"/>
</dbReference>
<keyword evidence="2" id="KW-0378">Hydrolase</keyword>
<accession>A0ABV7QXD2</accession>
<protein>
    <submittedName>
        <fullName evidence="2">Glycoside hydrolase family 25 protein</fullName>
    </submittedName>
</protein>
<comment type="similarity">
    <text evidence="1">Belongs to the glycosyl hydrolase 25 family.</text>
</comment>
<dbReference type="PROSITE" id="PS51904">
    <property type="entry name" value="GLYCOSYL_HYDROL_F25_2"/>
    <property type="match status" value="1"/>
</dbReference>
<dbReference type="Pfam" id="PF01183">
    <property type="entry name" value="Glyco_hydro_25"/>
    <property type="match status" value="1"/>
</dbReference>
<dbReference type="GO" id="GO:0016787">
    <property type="term" value="F:hydrolase activity"/>
    <property type="evidence" value="ECO:0007669"/>
    <property type="project" value="UniProtKB-KW"/>
</dbReference>
<dbReference type="SUPFAM" id="SSF51445">
    <property type="entry name" value="(Trans)glycosidases"/>
    <property type="match status" value="1"/>
</dbReference>
<evidence type="ECO:0000313" key="3">
    <source>
        <dbReference type="Proteomes" id="UP001595764"/>
    </source>
</evidence>
<organism evidence="2 3">
    <name type="scientific">Amycolatopsis halotolerans</name>
    <dbReference type="NCBI Taxonomy" id="330083"/>
    <lineage>
        <taxon>Bacteria</taxon>
        <taxon>Bacillati</taxon>
        <taxon>Actinomycetota</taxon>
        <taxon>Actinomycetes</taxon>
        <taxon>Pseudonocardiales</taxon>
        <taxon>Pseudonocardiaceae</taxon>
        <taxon>Amycolatopsis</taxon>
    </lineage>
</organism>